<dbReference type="Proteomes" id="UP000031443">
    <property type="component" value="Unassembled WGS sequence"/>
</dbReference>
<protein>
    <submittedName>
        <fullName evidence="1">Uncharacterized protein</fullName>
    </submittedName>
</protein>
<dbReference type="AlphaFoldDB" id="M7B5I0"/>
<reference evidence="2" key="1">
    <citation type="journal article" date="2013" name="Nat. Genet.">
        <title>The draft genomes of soft-shell turtle and green sea turtle yield insights into the development and evolution of the turtle-specific body plan.</title>
        <authorList>
            <person name="Wang Z."/>
            <person name="Pascual-Anaya J."/>
            <person name="Zadissa A."/>
            <person name="Li W."/>
            <person name="Niimura Y."/>
            <person name="Huang Z."/>
            <person name="Li C."/>
            <person name="White S."/>
            <person name="Xiong Z."/>
            <person name="Fang D."/>
            <person name="Wang B."/>
            <person name="Ming Y."/>
            <person name="Chen Y."/>
            <person name="Zheng Y."/>
            <person name="Kuraku S."/>
            <person name="Pignatelli M."/>
            <person name="Herrero J."/>
            <person name="Beal K."/>
            <person name="Nozawa M."/>
            <person name="Li Q."/>
            <person name="Wang J."/>
            <person name="Zhang H."/>
            <person name="Yu L."/>
            <person name="Shigenobu S."/>
            <person name="Wang J."/>
            <person name="Liu J."/>
            <person name="Flicek P."/>
            <person name="Searle S."/>
            <person name="Wang J."/>
            <person name="Kuratani S."/>
            <person name="Yin Y."/>
            <person name="Aken B."/>
            <person name="Zhang G."/>
            <person name="Irie N."/>
        </authorList>
    </citation>
    <scope>NUCLEOTIDE SEQUENCE [LARGE SCALE GENOMIC DNA]</scope>
</reference>
<organism evidence="1 2">
    <name type="scientific">Chelonia mydas</name>
    <name type="common">Green sea-turtle</name>
    <name type="synonym">Chelonia agassizi</name>
    <dbReference type="NCBI Taxonomy" id="8469"/>
    <lineage>
        <taxon>Eukaryota</taxon>
        <taxon>Metazoa</taxon>
        <taxon>Chordata</taxon>
        <taxon>Craniata</taxon>
        <taxon>Vertebrata</taxon>
        <taxon>Euteleostomi</taxon>
        <taxon>Archelosauria</taxon>
        <taxon>Testudinata</taxon>
        <taxon>Testudines</taxon>
        <taxon>Cryptodira</taxon>
        <taxon>Durocryptodira</taxon>
        <taxon>Americhelydia</taxon>
        <taxon>Chelonioidea</taxon>
        <taxon>Cheloniidae</taxon>
        <taxon>Chelonia</taxon>
    </lineage>
</organism>
<sequence length="162" mass="17347">MKGADLPPCIVMGGCELKTGTAGDKPLGVQVAGQSLSQVTCQFPAFGWKKAPKPKEVGKKGTQHGFQVVVGNPRWHIGDNVSQTKIPLQWSMPFLTVLPGAVFSTLGSAAALFYSMHFPHPPVPLPPADTHYSSRSDHCASKSLIRLFLSRVLCLTQAALLL</sequence>
<proteinExistence type="predicted"/>
<dbReference type="EMBL" id="KB570890">
    <property type="protein sequence ID" value="EMP27393.1"/>
    <property type="molecule type" value="Genomic_DNA"/>
</dbReference>
<evidence type="ECO:0000313" key="1">
    <source>
        <dbReference type="EMBL" id="EMP27393.1"/>
    </source>
</evidence>
<name>M7B5I0_CHEMY</name>
<keyword evidence="2" id="KW-1185">Reference proteome</keyword>
<accession>M7B5I0</accession>
<evidence type="ECO:0000313" key="2">
    <source>
        <dbReference type="Proteomes" id="UP000031443"/>
    </source>
</evidence>
<gene>
    <name evidence="1" type="ORF">UY3_15547</name>
</gene>